<dbReference type="STRING" id="5875.Q4N1A9"/>
<evidence type="ECO:0000256" key="3">
    <source>
        <dbReference type="SAM" id="MobiDB-lite"/>
    </source>
</evidence>
<dbReference type="GO" id="GO:0005634">
    <property type="term" value="C:nucleus"/>
    <property type="evidence" value="ECO:0007669"/>
    <property type="project" value="TreeGrafter"/>
</dbReference>
<protein>
    <recommendedName>
        <fullName evidence="6">U6 small nuclear RNA (adenine-(43)-N(6))-methyltransferase</fullName>
    </recommendedName>
</protein>
<dbReference type="VEuPathDB" id="PiroplasmaDB:TpMuguga_04g00837"/>
<keyword evidence="1" id="KW-0489">Methyltransferase</keyword>
<gene>
    <name evidence="4" type="ordered locus">TP04_0837</name>
</gene>
<dbReference type="GO" id="GO:0008168">
    <property type="term" value="F:methyltransferase activity"/>
    <property type="evidence" value="ECO:0007669"/>
    <property type="project" value="UniProtKB-KW"/>
</dbReference>
<evidence type="ECO:0008006" key="6">
    <source>
        <dbReference type="Google" id="ProtNLM"/>
    </source>
</evidence>
<evidence type="ECO:0000256" key="1">
    <source>
        <dbReference type="ARBA" id="ARBA00022603"/>
    </source>
</evidence>
<dbReference type="Proteomes" id="UP000001949">
    <property type="component" value="Unassembled WGS sequence"/>
</dbReference>
<reference evidence="4 5" key="1">
    <citation type="journal article" date="2005" name="Science">
        <title>Genome sequence of Theileria parva, a bovine pathogen that transforms lymphocytes.</title>
        <authorList>
            <person name="Gardner M.J."/>
            <person name="Bishop R."/>
            <person name="Shah T."/>
            <person name="de Villiers E.P."/>
            <person name="Carlton J.M."/>
            <person name="Hall N."/>
            <person name="Ren Q."/>
            <person name="Paulsen I.T."/>
            <person name="Pain A."/>
            <person name="Berriman M."/>
            <person name="Wilson R.J.M."/>
            <person name="Sato S."/>
            <person name="Ralph S.A."/>
            <person name="Mann D.J."/>
            <person name="Xiong Z."/>
            <person name="Shallom S.J."/>
            <person name="Weidman J."/>
            <person name="Jiang L."/>
            <person name="Lynn J."/>
            <person name="Weaver B."/>
            <person name="Shoaibi A."/>
            <person name="Domingo A.R."/>
            <person name="Wasawo D."/>
            <person name="Crabtree J."/>
            <person name="Wortman J.R."/>
            <person name="Haas B."/>
            <person name="Angiuoli S.V."/>
            <person name="Creasy T.H."/>
            <person name="Lu C."/>
            <person name="Suh B."/>
            <person name="Silva J.C."/>
            <person name="Utterback T.R."/>
            <person name="Feldblyum T.V."/>
            <person name="Pertea M."/>
            <person name="Allen J."/>
            <person name="Nierman W.C."/>
            <person name="Taracha E.L.N."/>
            <person name="Salzberg S.L."/>
            <person name="White O.R."/>
            <person name="Fitzhugh H.A."/>
            <person name="Morzaria S."/>
            <person name="Venter J.C."/>
            <person name="Fraser C.M."/>
            <person name="Nene V."/>
        </authorList>
    </citation>
    <scope>NUCLEOTIDE SEQUENCE [LARGE SCALE GENOMIC DNA]</scope>
    <source>
        <strain evidence="4 5">Muguga</strain>
    </source>
</reference>
<dbReference type="RefSeq" id="XP_764474.1">
    <property type="nucleotide sequence ID" value="XM_759381.1"/>
</dbReference>
<dbReference type="InterPro" id="IPR010286">
    <property type="entry name" value="METTL16/RlmF"/>
</dbReference>
<dbReference type="eggNOG" id="KOG2912">
    <property type="taxonomic scope" value="Eukaryota"/>
</dbReference>
<dbReference type="InterPro" id="IPR029063">
    <property type="entry name" value="SAM-dependent_MTases_sf"/>
</dbReference>
<evidence type="ECO:0000313" key="5">
    <source>
        <dbReference type="Proteomes" id="UP000001949"/>
    </source>
</evidence>
<evidence type="ECO:0000256" key="2">
    <source>
        <dbReference type="ARBA" id="ARBA00022679"/>
    </source>
</evidence>
<sequence length="456" mass="52565">MIKRKRDDSPDVDSESEYPNAGLSNLTKSFNNGQLTDDFQLLSKYFPFLKKHMTLNLRWKPFMPKSLTYHYDFNHPDAVYHLSKAILKHNYGLELYLPCSCEEDSCNENKDLEVLNQHFRDLNGSSDLVRYLAPCVPNRLSYIKAASSLFSLKNNEPYIFDVEDFNLPSDDYLKGSNIIVLDIGTGASCIYPLIGARENSWNFIGTDIDNLTLEMARKNVEVNHLEESISLRLQRTPTRIFNGVLYSHELFALTVCNPPFHARLDMTNLNPRTSPTGTERELVFGVPDDANMVLEQTYLDSIDQVGGTCTSVSGQLKCALSEMKQGDLAFIEIMIQESKLYCNNAVWFTTLIPRMTTLKKIKNLIHREMRHYILNHLQQAEFLDSKINHMYYEGSRFKFATKPEAQVDVSNVHICEFRKFTLKNGNQTRWVVAWTFYNSQQRLQIINNLTKLSLQT</sequence>
<dbReference type="OMA" id="VNRNPFR"/>
<dbReference type="InParanoid" id="Q4N1A9"/>
<dbReference type="AlphaFoldDB" id="Q4N1A9"/>
<dbReference type="GeneID" id="3500502"/>
<accession>Q4N1A9</accession>
<feature type="region of interest" description="Disordered" evidence="3">
    <location>
        <begin position="1"/>
        <end position="25"/>
    </location>
</feature>
<keyword evidence="2" id="KW-0808">Transferase</keyword>
<comment type="caution">
    <text evidence="4">The sequence shown here is derived from an EMBL/GenBank/DDBJ whole genome shotgun (WGS) entry which is preliminary data.</text>
</comment>
<dbReference type="Pfam" id="PF05971">
    <property type="entry name" value="Methyltransf_10"/>
    <property type="match status" value="1"/>
</dbReference>
<evidence type="ECO:0000313" key="4">
    <source>
        <dbReference type="EMBL" id="EAN32191.1"/>
    </source>
</evidence>
<dbReference type="GO" id="GO:0070475">
    <property type="term" value="P:rRNA base methylation"/>
    <property type="evidence" value="ECO:0007669"/>
    <property type="project" value="TreeGrafter"/>
</dbReference>
<organism evidence="4 5">
    <name type="scientific">Theileria parva</name>
    <name type="common">East coast fever infection agent</name>
    <dbReference type="NCBI Taxonomy" id="5875"/>
    <lineage>
        <taxon>Eukaryota</taxon>
        <taxon>Sar</taxon>
        <taxon>Alveolata</taxon>
        <taxon>Apicomplexa</taxon>
        <taxon>Aconoidasida</taxon>
        <taxon>Piroplasmida</taxon>
        <taxon>Theileriidae</taxon>
        <taxon>Theileria</taxon>
    </lineage>
</organism>
<proteinExistence type="predicted"/>
<keyword evidence="5" id="KW-1185">Reference proteome</keyword>
<dbReference type="SUPFAM" id="SSF53335">
    <property type="entry name" value="S-adenosyl-L-methionine-dependent methyltransferases"/>
    <property type="match status" value="1"/>
</dbReference>
<dbReference type="Gene3D" id="3.40.50.150">
    <property type="entry name" value="Vaccinia Virus protein VP39"/>
    <property type="match status" value="1"/>
</dbReference>
<name>Q4N1A9_THEPA</name>
<dbReference type="PANTHER" id="PTHR13393">
    <property type="entry name" value="SAM-DEPENDENT METHYLTRANSFERASE"/>
    <property type="match status" value="1"/>
</dbReference>
<dbReference type="PANTHER" id="PTHR13393:SF0">
    <property type="entry name" value="RNA N6-ADENOSINE-METHYLTRANSFERASE METTL16"/>
    <property type="match status" value="1"/>
</dbReference>
<dbReference type="KEGG" id="tpv:TP04_0837"/>
<dbReference type="EMBL" id="AAGK01000004">
    <property type="protein sequence ID" value="EAN32191.1"/>
    <property type="molecule type" value="Genomic_DNA"/>
</dbReference>